<gene>
    <name evidence="2" type="ORF">I568_01922</name>
</gene>
<proteinExistence type="predicted"/>
<accession>S1MTR8</accession>
<keyword evidence="1" id="KW-0472">Membrane</keyword>
<reference evidence="2 3" key="1">
    <citation type="submission" date="2013-03" db="EMBL/GenBank/DDBJ databases">
        <title>The Genome Sequence of Enterococcus columbae ATCC_51263 (PacBio/Illumina hybrid assembly).</title>
        <authorList>
            <consortium name="The Broad Institute Genomics Platform"/>
            <consortium name="The Broad Institute Genome Sequencing Center for Infectious Disease"/>
            <person name="Earl A."/>
            <person name="Russ C."/>
            <person name="Gilmore M."/>
            <person name="Surin D."/>
            <person name="Walker B."/>
            <person name="Young S."/>
            <person name="Zeng Q."/>
            <person name="Gargeya S."/>
            <person name="Fitzgerald M."/>
            <person name="Haas B."/>
            <person name="Abouelleil A."/>
            <person name="Allen A.W."/>
            <person name="Alvarado L."/>
            <person name="Arachchi H.M."/>
            <person name="Berlin A.M."/>
            <person name="Chapman S.B."/>
            <person name="Gainer-Dewar J."/>
            <person name="Goldberg J."/>
            <person name="Griggs A."/>
            <person name="Gujja S."/>
            <person name="Hansen M."/>
            <person name="Howarth C."/>
            <person name="Imamovic A."/>
            <person name="Ireland A."/>
            <person name="Larimer J."/>
            <person name="McCowan C."/>
            <person name="Murphy C."/>
            <person name="Pearson M."/>
            <person name="Poon T.W."/>
            <person name="Priest M."/>
            <person name="Roberts A."/>
            <person name="Saif S."/>
            <person name="Shea T."/>
            <person name="Sisk P."/>
            <person name="Sykes S."/>
            <person name="Wortman J."/>
            <person name="Nusbaum C."/>
            <person name="Birren B."/>
        </authorList>
    </citation>
    <scope>NUCLEOTIDE SEQUENCE [LARGE SCALE GENOMIC DNA]</scope>
    <source>
        <strain evidence="2 3">ATCC 51263</strain>
    </source>
</reference>
<keyword evidence="1" id="KW-1133">Transmembrane helix</keyword>
<feature type="transmembrane region" description="Helical" evidence="1">
    <location>
        <begin position="83"/>
        <end position="105"/>
    </location>
</feature>
<protein>
    <submittedName>
        <fullName evidence="2">Uncharacterized protein</fullName>
    </submittedName>
</protein>
<comment type="caution">
    <text evidence="2">The sequence shown here is derived from an EMBL/GenBank/DDBJ whole genome shotgun (WGS) entry which is preliminary data.</text>
</comment>
<keyword evidence="3" id="KW-1185">Reference proteome</keyword>
<sequence length="184" mass="20515">MSTELPRNTIYKTVQKLASGIIFCNTLYISATPSFVKIMVNKTPVNASTVPTFESQLFIQTFILSSEAFAYSICSSVSNVSAIVVPVIVAIPFTIFCLSNSFIIATSSHLSRSFLDRCLLLTMERCVILLEQRREHPLPVYHHLGNPNSFLMALYLLNINVNTIGMPIPITTYITLPYSKAPFQ</sequence>
<evidence type="ECO:0000256" key="1">
    <source>
        <dbReference type="SAM" id="Phobius"/>
    </source>
</evidence>
<organism evidence="2 3">
    <name type="scientific">Enterococcus columbae DSM 7374 = ATCC 51263</name>
    <dbReference type="NCBI Taxonomy" id="1121865"/>
    <lineage>
        <taxon>Bacteria</taxon>
        <taxon>Bacillati</taxon>
        <taxon>Bacillota</taxon>
        <taxon>Bacilli</taxon>
        <taxon>Lactobacillales</taxon>
        <taxon>Enterococcaceae</taxon>
        <taxon>Enterococcus</taxon>
    </lineage>
</organism>
<keyword evidence="1" id="KW-0812">Transmembrane</keyword>
<dbReference type="EMBL" id="ASWJ01000009">
    <property type="protein sequence ID" value="EOW80222.1"/>
    <property type="molecule type" value="Genomic_DNA"/>
</dbReference>
<name>S1MTR8_9ENTE</name>
<dbReference type="Proteomes" id="UP000014113">
    <property type="component" value="Unassembled WGS sequence"/>
</dbReference>
<dbReference type="AlphaFoldDB" id="S1MTR8"/>
<evidence type="ECO:0000313" key="2">
    <source>
        <dbReference type="EMBL" id="EOW80222.1"/>
    </source>
</evidence>
<evidence type="ECO:0000313" key="3">
    <source>
        <dbReference type="Proteomes" id="UP000014113"/>
    </source>
</evidence>